<dbReference type="AlphaFoldDB" id="A0AAV3Z0W8"/>
<feature type="compositionally biased region" description="Basic and acidic residues" evidence="1">
    <location>
        <begin position="27"/>
        <end position="37"/>
    </location>
</feature>
<gene>
    <name evidence="2" type="ORF">PoB_001491800</name>
</gene>
<comment type="caution">
    <text evidence="2">The sequence shown here is derived from an EMBL/GenBank/DDBJ whole genome shotgun (WGS) entry which is preliminary data.</text>
</comment>
<accession>A0AAV3Z0W8</accession>
<protein>
    <submittedName>
        <fullName evidence="2">Uncharacterized protein</fullName>
    </submittedName>
</protein>
<organism evidence="2 3">
    <name type="scientific">Plakobranchus ocellatus</name>
    <dbReference type="NCBI Taxonomy" id="259542"/>
    <lineage>
        <taxon>Eukaryota</taxon>
        <taxon>Metazoa</taxon>
        <taxon>Spiralia</taxon>
        <taxon>Lophotrochozoa</taxon>
        <taxon>Mollusca</taxon>
        <taxon>Gastropoda</taxon>
        <taxon>Heterobranchia</taxon>
        <taxon>Euthyneura</taxon>
        <taxon>Panpulmonata</taxon>
        <taxon>Sacoglossa</taxon>
        <taxon>Placobranchoidea</taxon>
        <taxon>Plakobranchidae</taxon>
        <taxon>Plakobranchus</taxon>
    </lineage>
</organism>
<evidence type="ECO:0000256" key="1">
    <source>
        <dbReference type="SAM" id="MobiDB-lite"/>
    </source>
</evidence>
<proteinExistence type="predicted"/>
<sequence length="113" mass="12341">MGSSGSSGRALGYQDRGPRSESQSGPKDVRVSVREQPCRTTRGAVQLQDMCANMISGWWLSSSSRQSSSYRISIPKCDYRRPHILTSVPYPRGPHAASITSPDCLQLPAFPSL</sequence>
<name>A0AAV3Z0W8_9GAST</name>
<keyword evidence="3" id="KW-1185">Reference proteome</keyword>
<dbReference type="Proteomes" id="UP000735302">
    <property type="component" value="Unassembled WGS sequence"/>
</dbReference>
<evidence type="ECO:0000313" key="3">
    <source>
        <dbReference type="Proteomes" id="UP000735302"/>
    </source>
</evidence>
<feature type="region of interest" description="Disordered" evidence="1">
    <location>
        <begin position="1"/>
        <end position="37"/>
    </location>
</feature>
<reference evidence="2 3" key="1">
    <citation type="journal article" date="2021" name="Elife">
        <title>Chloroplast acquisition without the gene transfer in kleptoplastic sea slugs, Plakobranchus ocellatus.</title>
        <authorList>
            <person name="Maeda T."/>
            <person name="Takahashi S."/>
            <person name="Yoshida T."/>
            <person name="Shimamura S."/>
            <person name="Takaki Y."/>
            <person name="Nagai Y."/>
            <person name="Toyoda A."/>
            <person name="Suzuki Y."/>
            <person name="Arimoto A."/>
            <person name="Ishii H."/>
            <person name="Satoh N."/>
            <person name="Nishiyama T."/>
            <person name="Hasebe M."/>
            <person name="Maruyama T."/>
            <person name="Minagawa J."/>
            <person name="Obokata J."/>
            <person name="Shigenobu S."/>
        </authorList>
    </citation>
    <scope>NUCLEOTIDE SEQUENCE [LARGE SCALE GENOMIC DNA]</scope>
</reference>
<evidence type="ECO:0000313" key="2">
    <source>
        <dbReference type="EMBL" id="GFN88412.1"/>
    </source>
</evidence>
<dbReference type="EMBL" id="BLXT01001848">
    <property type="protein sequence ID" value="GFN88412.1"/>
    <property type="molecule type" value="Genomic_DNA"/>
</dbReference>